<evidence type="ECO:0000313" key="1">
    <source>
        <dbReference type="EMBL" id="SUV52464.1"/>
    </source>
</evidence>
<dbReference type="AlphaFoldDB" id="A0A380ZU20"/>
<dbReference type="EMBL" id="UFTJ01000003">
    <property type="protein sequence ID" value="SUV52464.1"/>
    <property type="molecule type" value="Genomic_DNA"/>
</dbReference>
<dbReference type="Pfam" id="PF14903">
    <property type="entry name" value="WG_beta_rep"/>
    <property type="match status" value="1"/>
</dbReference>
<sequence>MMFFLVSIAPYFFSQGKDELFYYTNNDSLLGVKDSNGHIIIPAQFRDAQMGRIENGTLIEEPLIFFFSHHKESCPEPHAVGFMYDRKGNFLFHPFWFDNGTDDFSEGLMRFVKNGKIGFADKRGTIVIPAQYDFADSFRYGYTEVCQDCYWHKTDDEHSIVTGGQWWVIDKKGQTVKPSDKKSHESDIEINGKFYPNPFIYNQNEEEILDFFRRQEKELSALYYGQFSNQKKNNYRKLYFEIVDKVEGQQGFYEIYTYDDEYYRINDFTFLVDNQGKLIYHVDFYGKKTKFSHWKKFEAQIINQKIN</sequence>
<name>A0A380ZU20_9FLAO</name>
<evidence type="ECO:0008006" key="3">
    <source>
        <dbReference type="Google" id="ProtNLM"/>
    </source>
</evidence>
<gene>
    <name evidence="1" type="ORF">NCTC11661_01603</name>
</gene>
<protein>
    <recommendedName>
        <fullName evidence="3">KWG Leptospira</fullName>
    </recommendedName>
</protein>
<accession>A0A380ZU20</accession>
<proteinExistence type="predicted"/>
<dbReference type="Proteomes" id="UP000255515">
    <property type="component" value="Unassembled WGS sequence"/>
</dbReference>
<dbReference type="InterPro" id="IPR032774">
    <property type="entry name" value="WG_beta_rep"/>
</dbReference>
<reference evidence="1 2" key="1">
    <citation type="submission" date="2018-06" db="EMBL/GenBank/DDBJ databases">
        <authorList>
            <consortium name="Pathogen Informatics"/>
            <person name="Doyle S."/>
        </authorList>
    </citation>
    <scope>NUCLEOTIDE SEQUENCE [LARGE SCALE GENOMIC DNA]</scope>
    <source>
        <strain evidence="1 2">NCTC11661</strain>
    </source>
</reference>
<evidence type="ECO:0000313" key="2">
    <source>
        <dbReference type="Proteomes" id="UP000255515"/>
    </source>
</evidence>
<organism evidence="1 2">
    <name type="scientific">Bergeyella zoohelcum</name>
    <dbReference type="NCBI Taxonomy" id="1015"/>
    <lineage>
        <taxon>Bacteria</taxon>
        <taxon>Pseudomonadati</taxon>
        <taxon>Bacteroidota</taxon>
        <taxon>Flavobacteriia</taxon>
        <taxon>Flavobacteriales</taxon>
        <taxon>Weeksellaceae</taxon>
        <taxon>Bergeyella</taxon>
    </lineage>
</organism>